<dbReference type="STRING" id="1095630.A0A2J6T6Z5"/>
<dbReference type="GeneID" id="36588465"/>
<feature type="compositionally biased region" description="Basic and acidic residues" evidence="1">
    <location>
        <begin position="174"/>
        <end position="184"/>
    </location>
</feature>
<dbReference type="RefSeq" id="XP_024735703.1">
    <property type="nucleotide sequence ID" value="XM_024880388.1"/>
</dbReference>
<gene>
    <name evidence="2" type="ORF">K444DRAFT_613621</name>
</gene>
<reference evidence="2 3" key="1">
    <citation type="submission" date="2016-04" db="EMBL/GenBank/DDBJ databases">
        <title>A degradative enzymes factory behind the ericoid mycorrhizal symbiosis.</title>
        <authorList>
            <consortium name="DOE Joint Genome Institute"/>
            <person name="Martino E."/>
            <person name="Morin E."/>
            <person name="Grelet G."/>
            <person name="Kuo A."/>
            <person name="Kohler A."/>
            <person name="Daghino S."/>
            <person name="Barry K."/>
            <person name="Choi C."/>
            <person name="Cichocki N."/>
            <person name="Clum A."/>
            <person name="Copeland A."/>
            <person name="Hainaut M."/>
            <person name="Haridas S."/>
            <person name="Labutti K."/>
            <person name="Lindquist E."/>
            <person name="Lipzen A."/>
            <person name="Khouja H.-R."/>
            <person name="Murat C."/>
            <person name="Ohm R."/>
            <person name="Olson A."/>
            <person name="Spatafora J."/>
            <person name="Veneault-Fourrey C."/>
            <person name="Henrissat B."/>
            <person name="Grigoriev I."/>
            <person name="Martin F."/>
            <person name="Perotto S."/>
        </authorList>
    </citation>
    <scope>NUCLEOTIDE SEQUENCE [LARGE SCALE GENOMIC DNA]</scope>
    <source>
        <strain evidence="2 3">E</strain>
    </source>
</reference>
<feature type="region of interest" description="Disordered" evidence="1">
    <location>
        <begin position="1"/>
        <end position="237"/>
    </location>
</feature>
<sequence>METVNNLASVASRAIWGEGNGTNGAQTKDSESKGQEPVSGETGNVEAGEPYDKGNSEPTSTPSEPKTTADEPITSTLTQNPKVTDTTSSTTDSIGDSKPSSAAPNAADPSSAQQPTQKQQGADRPSDEPSSPEHERIKETKAEAEDAAKVDITGPGPKTLEEKARESGGVVGKGEGEGKGKSGEGEGEEEDGPQKKSHGEGTGEKYVKSSGTVADGGDFDAANPGAGKEADREFIPY</sequence>
<feature type="compositionally biased region" description="Basic and acidic residues" evidence="1">
    <location>
        <begin position="192"/>
        <end position="207"/>
    </location>
</feature>
<dbReference type="InParanoid" id="A0A2J6T6Z5"/>
<feature type="compositionally biased region" description="Polar residues" evidence="1">
    <location>
        <begin position="73"/>
        <end position="83"/>
    </location>
</feature>
<dbReference type="AlphaFoldDB" id="A0A2J6T6Z5"/>
<keyword evidence="3" id="KW-1185">Reference proteome</keyword>
<organism evidence="2 3">
    <name type="scientific">Hyaloscypha bicolor E</name>
    <dbReference type="NCBI Taxonomy" id="1095630"/>
    <lineage>
        <taxon>Eukaryota</taxon>
        <taxon>Fungi</taxon>
        <taxon>Dikarya</taxon>
        <taxon>Ascomycota</taxon>
        <taxon>Pezizomycotina</taxon>
        <taxon>Leotiomycetes</taxon>
        <taxon>Helotiales</taxon>
        <taxon>Hyaloscyphaceae</taxon>
        <taxon>Hyaloscypha</taxon>
        <taxon>Hyaloscypha bicolor</taxon>
    </lineage>
</organism>
<feature type="compositionally biased region" description="Basic and acidic residues" evidence="1">
    <location>
        <begin position="228"/>
        <end position="237"/>
    </location>
</feature>
<dbReference type="OrthoDB" id="5388207at2759"/>
<dbReference type="Proteomes" id="UP000235371">
    <property type="component" value="Unassembled WGS sequence"/>
</dbReference>
<evidence type="ECO:0000313" key="3">
    <source>
        <dbReference type="Proteomes" id="UP000235371"/>
    </source>
</evidence>
<evidence type="ECO:0000313" key="2">
    <source>
        <dbReference type="EMBL" id="PMD58799.1"/>
    </source>
</evidence>
<proteinExistence type="predicted"/>
<feature type="compositionally biased region" description="Low complexity" evidence="1">
    <location>
        <begin position="56"/>
        <end position="66"/>
    </location>
</feature>
<accession>A0A2J6T6Z5</accession>
<feature type="compositionally biased region" description="Basic and acidic residues" evidence="1">
    <location>
        <begin position="124"/>
        <end position="149"/>
    </location>
</feature>
<feature type="compositionally biased region" description="Low complexity" evidence="1">
    <location>
        <begin position="84"/>
        <end position="115"/>
    </location>
</feature>
<evidence type="ECO:0000256" key="1">
    <source>
        <dbReference type="SAM" id="MobiDB-lite"/>
    </source>
</evidence>
<protein>
    <submittedName>
        <fullName evidence="2">Uncharacterized protein</fullName>
    </submittedName>
</protein>
<name>A0A2J6T6Z5_9HELO</name>
<dbReference type="EMBL" id="KZ613817">
    <property type="protein sequence ID" value="PMD58799.1"/>
    <property type="molecule type" value="Genomic_DNA"/>
</dbReference>